<evidence type="ECO:0000313" key="1">
    <source>
        <dbReference type="EMBL" id="CCD42883.1"/>
    </source>
</evidence>
<dbReference type="Proteomes" id="UP000008177">
    <property type="component" value="Unplaced contigs"/>
</dbReference>
<reference evidence="2" key="1">
    <citation type="journal article" date="2011" name="PLoS Genet.">
        <title>Genomic analysis of the necrotrophic fungal pathogens Sclerotinia sclerotiorum and Botrytis cinerea.</title>
        <authorList>
            <person name="Amselem J."/>
            <person name="Cuomo C.A."/>
            <person name="van Kan J.A."/>
            <person name="Viaud M."/>
            <person name="Benito E.P."/>
            <person name="Couloux A."/>
            <person name="Coutinho P.M."/>
            <person name="de Vries R.P."/>
            <person name="Dyer P.S."/>
            <person name="Fillinger S."/>
            <person name="Fournier E."/>
            <person name="Gout L."/>
            <person name="Hahn M."/>
            <person name="Kohn L."/>
            <person name="Lapalu N."/>
            <person name="Plummer K.M."/>
            <person name="Pradier J.M."/>
            <person name="Quevillon E."/>
            <person name="Sharon A."/>
            <person name="Simon A."/>
            <person name="ten Have A."/>
            <person name="Tudzynski B."/>
            <person name="Tudzynski P."/>
            <person name="Wincker P."/>
            <person name="Andrew M."/>
            <person name="Anthouard V."/>
            <person name="Beever R.E."/>
            <person name="Beffa R."/>
            <person name="Benoit I."/>
            <person name="Bouzid O."/>
            <person name="Brault B."/>
            <person name="Chen Z."/>
            <person name="Choquer M."/>
            <person name="Collemare J."/>
            <person name="Cotton P."/>
            <person name="Danchin E.G."/>
            <person name="Da Silva C."/>
            <person name="Gautier A."/>
            <person name="Giraud C."/>
            <person name="Giraud T."/>
            <person name="Gonzalez C."/>
            <person name="Grossetete S."/>
            <person name="Guldener U."/>
            <person name="Henrissat B."/>
            <person name="Howlett B.J."/>
            <person name="Kodira C."/>
            <person name="Kretschmer M."/>
            <person name="Lappartient A."/>
            <person name="Leroch M."/>
            <person name="Levis C."/>
            <person name="Mauceli E."/>
            <person name="Neuveglise C."/>
            <person name="Oeser B."/>
            <person name="Pearson M."/>
            <person name="Poulain J."/>
            <person name="Poussereau N."/>
            <person name="Quesneville H."/>
            <person name="Rascle C."/>
            <person name="Schumacher J."/>
            <person name="Segurens B."/>
            <person name="Sexton A."/>
            <person name="Silva E."/>
            <person name="Sirven C."/>
            <person name="Soanes D.M."/>
            <person name="Talbot N.J."/>
            <person name="Templeton M."/>
            <person name="Yandava C."/>
            <person name="Yarden O."/>
            <person name="Zeng Q."/>
            <person name="Rollins J.A."/>
            <person name="Lebrun M.H."/>
            <person name="Dickman M."/>
        </authorList>
    </citation>
    <scope>NUCLEOTIDE SEQUENCE [LARGE SCALE GENOMIC DNA]</scope>
    <source>
        <strain evidence="2">T4</strain>
    </source>
</reference>
<dbReference type="EMBL" id="FQ790250">
    <property type="protein sequence ID" value="CCD42883.1"/>
    <property type="molecule type" value="Genomic_DNA"/>
</dbReference>
<dbReference type="InParanoid" id="G2XPZ5"/>
<accession>G2XPZ5</accession>
<organism evidence="1 2">
    <name type="scientific">Botryotinia fuckeliana (strain T4)</name>
    <name type="common">Noble rot fungus</name>
    <name type="synonym">Botrytis cinerea</name>
    <dbReference type="NCBI Taxonomy" id="999810"/>
    <lineage>
        <taxon>Eukaryota</taxon>
        <taxon>Fungi</taxon>
        <taxon>Dikarya</taxon>
        <taxon>Ascomycota</taxon>
        <taxon>Pezizomycotina</taxon>
        <taxon>Leotiomycetes</taxon>
        <taxon>Helotiales</taxon>
        <taxon>Sclerotiniaceae</taxon>
        <taxon>Botrytis</taxon>
    </lineage>
</organism>
<proteinExistence type="predicted"/>
<dbReference type="AlphaFoldDB" id="G2XPZ5"/>
<sequence>MHQAPFHGGSTIYRQILDILAFVDKLESTGSVAGVVEENNRTEARQCIKRVDPVKVIKS</sequence>
<evidence type="ECO:0000313" key="2">
    <source>
        <dbReference type="Proteomes" id="UP000008177"/>
    </source>
</evidence>
<gene>
    <name evidence="1" type="ORF">BofuT4_uP071790.1</name>
</gene>
<dbReference type="HOGENOM" id="CLU_2960442_0_0_1"/>
<name>G2XPZ5_BOTF4</name>
<protein>
    <submittedName>
        <fullName evidence="1">Uncharacterized protein</fullName>
    </submittedName>
</protein>